<evidence type="ECO:0000256" key="1">
    <source>
        <dbReference type="ARBA" id="ARBA00002862"/>
    </source>
</evidence>
<keyword evidence="7" id="KW-1133">Transmembrane helix</keyword>
<keyword evidence="6" id="KW-0812">Transmembrane</keyword>
<accession>A0A6N2LMQ1</accession>
<gene>
    <name evidence="9" type="ORF">SVIM_LOCUS257372</name>
</gene>
<organism evidence="9">
    <name type="scientific">Salix viminalis</name>
    <name type="common">Common osier</name>
    <name type="synonym">Basket willow</name>
    <dbReference type="NCBI Taxonomy" id="40686"/>
    <lineage>
        <taxon>Eukaryota</taxon>
        <taxon>Viridiplantae</taxon>
        <taxon>Streptophyta</taxon>
        <taxon>Embryophyta</taxon>
        <taxon>Tracheophyta</taxon>
        <taxon>Spermatophyta</taxon>
        <taxon>Magnoliopsida</taxon>
        <taxon>eudicotyledons</taxon>
        <taxon>Gunneridae</taxon>
        <taxon>Pentapetalae</taxon>
        <taxon>rosids</taxon>
        <taxon>fabids</taxon>
        <taxon>Malpighiales</taxon>
        <taxon>Salicaceae</taxon>
        <taxon>Saliceae</taxon>
        <taxon>Salix</taxon>
    </lineage>
</organism>
<evidence type="ECO:0000256" key="8">
    <source>
        <dbReference type="ARBA" id="ARBA00023136"/>
    </source>
</evidence>
<dbReference type="Pfam" id="PF02392">
    <property type="entry name" value="Ycf4"/>
    <property type="match status" value="1"/>
</dbReference>
<comment type="function">
    <text evidence="1">Seems to be required for the assembly of the photosystem I complex.</text>
</comment>
<evidence type="ECO:0000256" key="3">
    <source>
        <dbReference type="ARBA" id="ARBA00008198"/>
    </source>
</evidence>
<dbReference type="EMBL" id="CAADRP010001585">
    <property type="protein sequence ID" value="VFU42617.1"/>
    <property type="molecule type" value="Genomic_DNA"/>
</dbReference>
<keyword evidence="8" id="KW-0472">Membrane</keyword>
<evidence type="ECO:0000256" key="5">
    <source>
        <dbReference type="ARBA" id="ARBA00022531"/>
    </source>
</evidence>
<name>A0A6N2LMQ1_SALVM</name>
<comment type="similarity">
    <text evidence="3">Belongs to the Ycf4 family.</text>
</comment>
<evidence type="ECO:0000256" key="7">
    <source>
        <dbReference type="ARBA" id="ARBA00022989"/>
    </source>
</evidence>
<dbReference type="GO" id="GO:0009522">
    <property type="term" value="C:photosystem I"/>
    <property type="evidence" value="ECO:0007669"/>
    <property type="project" value="InterPro"/>
</dbReference>
<sequence>MSGNNESVTQNADIAFQLRAMGHQLGLLSRMYMDLKDDVKSIKKQNSGAGRRGNTVCKAVWDTRSDFEEFVNMGEDDYDGDMESESDKSYCEAMPPLKDSDGDELASPVAGSLVIRRTLQVQVKENETNRQRENIFCACCYAQSKPRNPSKDLLHVSMTRSKTKAFNALVLKVSTQVRIARTPLEYQEETPKRRNSVYFSLGIPKKKSSHLTPILYEDIQSIRIEVKEGFNARRVLYMEIRGQGAIPLTRTDENLTHTFSFCF</sequence>
<evidence type="ECO:0000256" key="4">
    <source>
        <dbReference type="ARBA" id="ARBA00015395"/>
    </source>
</evidence>
<dbReference type="AlphaFoldDB" id="A0A6N2LMQ1"/>
<dbReference type="GO" id="GO:0015979">
    <property type="term" value="P:photosynthesis"/>
    <property type="evidence" value="ECO:0007669"/>
    <property type="project" value="UniProtKB-KW"/>
</dbReference>
<comment type="subcellular location">
    <subcellularLocation>
        <location evidence="2">Membrane</location>
        <topology evidence="2">Multi-pass membrane protein</topology>
    </subcellularLocation>
</comment>
<proteinExistence type="inferred from homology"/>
<reference evidence="9" key="1">
    <citation type="submission" date="2019-03" db="EMBL/GenBank/DDBJ databases">
        <authorList>
            <person name="Mank J."/>
            <person name="Almeida P."/>
        </authorList>
    </citation>
    <scope>NUCLEOTIDE SEQUENCE</scope>
    <source>
        <strain evidence="9">78183</strain>
    </source>
</reference>
<dbReference type="InterPro" id="IPR003359">
    <property type="entry name" value="PSI_Ycf4_assembly"/>
</dbReference>
<protein>
    <recommendedName>
        <fullName evidence="4">Photosystem I assembly protein Ycf4</fullName>
    </recommendedName>
</protein>
<evidence type="ECO:0000313" key="9">
    <source>
        <dbReference type="EMBL" id="VFU42617.1"/>
    </source>
</evidence>
<evidence type="ECO:0000256" key="6">
    <source>
        <dbReference type="ARBA" id="ARBA00022692"/>
    </source>
</evidence>
<keyword evidence="5" id="KW-0602">Photosynthesis</keyword>
<evidence type="ECO:0000256" key="2">
    <source>
        <dbReference type="ARBA" id="ARBA00004141"/>
    </source>
</evidence>